<keyword evidence="1" id="KW-1133">Transmembrane helix</keyword>
<dbReference type="PANTHER" id="PTHR14136:SF17">
    <property type="entry name" value="BTB_POZ DOMAIN-CONTAINING PROTEIN KCTD9"/>
    <property type="match status" value="1"/>
</dbReference>
<organism evidence="2 3">
    <name type="scientific">Actinomadura litoris</name>
    <dbReference type="NCBI Taxonomy" id="2678616"/>
    <lineage>
        <taxon>Bacteria</taxon>
        <taxon>Bacillati</taxon>
        <taxon>Actinomycetota</taxon>
        <taxon>Actinomycetes</taxon>
        <taxon>Streptosporangiales</taxon>
        <taxon>Thermomonosporaceae</taxon>
        <taxon>Actinomadura</taxon>
    </lineage>
</organism>
<proteinExistence type="predicted"/>
<comment type="caution">
    <text evidence="2">The sequence shown here is derived from an EMBL/GenBank/DDBJ whole genome shotgun (WGS) entry which is preliminary data.</text>
</comment>
<dbReference type="Gene3D" id="2.160.20.80">
    <property type="entry name" value="E3 ubiquitin-protein ligase SopA"/>
    <property type="match status" value="1"/>
</dbReference>
<dbReference type="InterPro" id="IPR001646">
    <property type="entry name" value="5peptide_repeat"/>
</dbReference>
<protein>
    <submittedName>
        <fullName evidence="2">Pentapeptide repeat-containing protein</fullName>
    </submittedName>
</protein>
<evidence type="ECO:0000256" key="1">
    <source>
        <dbReference type="SAM" id="Phobius"/>
    </source>
</evidence>
<keyword evidence="1" id="KW-0812">Transmembrane</keyword>
<name>A0A7K1LEI0_9ACTN</name>
<reference evidence="2 3" key="1">
    <citation type="submission" date="2019-11" db="EMBL/GenBank/DDBJ databases">
        <authorList>
            <person name="Cao P."/>
        </authorList>
    </citation>
    <scope>NUCLEOTIDE SEQUENCE [LARGE SCALE GENOMIC DNA]</scope>
    <source>
        <strain evidence="2 3">NEAU-AAG5</strain>
    </source>
</reference>
<dbReference type="AlphaFoldDB" id="A0A7K1LEI0"/>
<dbReference type="Pfam" id="PF00805">
    <property type="entry name" value="Pentapeptide"/>
    <property type="match status" value="3"/>
</dbReference>
<dbReference type="Proteomes" id="UP000432015">
    <property type="component" value="Unassembled WGS sequence"/>
</dbReference>
<dbReference type="InterPro" id="IPR051082">
    <property type="entry name" value="Pentapeptide-BTB/POZ_domain"/>
</dbReference>
<sequence length="360" mass="38041">MSDWVKRLHRRAQYEFARPRARFVGVALAGVGLAVLAVVYAVALWRMPDWMGVSDPKDRHNARLLVVSAGGAVVVAISLLYTARNYRLSHLGQVTDRFTKALERLGSENIDARLGGIYALAHVAADSRPHHDDVVEVLEAFLRRRAPRARDDGGPSLASRAPLPAEPDADVQAVLTTLGVRPRRPERRTLTLSHLHLVRARLEGANLAGANLMGANLKGTNLTGANLTNAVLKGADLTNAVLKGADLTGVVLTRAVLMGADLIGADLTRADLMGADLIGADLTDADLIRAVLIGAVPMGANLMGANLKGANLTGANLAVADLTGANLTGANLTGASLRKMIGKSEQDIRAAAEVDEHTLF</sequence>
<feature type="transmembrane region" description="Helical" evidence="1">
    <location>
        <begin position="64"/>
        <end position="83"/>
    </location>
</feature>
<keyword evidence="1" id="KW-0472">Membrane</keyword>
<dbReference type="PANTHER" id="PTHR14136">
    <property type="entry name" value="BTB_POZ DOMAIN-CONTAINING PROTEIN KCTD9"/>
    <property type="match status" value="1"/>
</dbReference>
<evidence type="ECO:0000313" key="2">
    <source>
        <dbReference type="EMBL" id="MUN42585.1"/>
    </source>
</evidence>
<accession>A0A7K1LEI0</accession>
<dbReference type="SUPFAM" id="SSF141571">
    <property type="entry name" value="Pentapeptide repeat-like"/>
    <property type="match status" value="1"/>
</dbReference>
<feature type="transmembrane region" description="Helical" evidence="1">
    <location>
        <begin position="21"/>
        <end position="44"/>
    </location>
</feature>
<dbReference type="EMBL" id="WOFH01000022">
    <property type="protein sequence ID" value="MUN42585.1"/>
    <property type="molecule type" value="Genomic_DNA"/>
</dbReference>
<gene>
    <name evidence="2" type="ORF">GNZ18_39240</name>
</gene>
<dbReference type="RefSeq" id="WP_156222410.1">
    <property type="nucleotide sequence ID" value="NZ_WOFH01000022.1"/>
</dbReference>
<keyword evidence="3" id="KW-1185">Reference proteome</keyword>
<evidence type="ECO:0000313" key="3">
    <source>
        <dbReference type="Proteomes" id="UP000432015"/>
    </source>
</evidence>